<dbReference type="AlphaFoldDB" id="A0A7X9LE27"/>
<evidence type="ECO:0000256" key="6">
    <source>
        <dbReference type="SAM" id="Coils"/>
    </source>
</evidence>
<sequence length="879" mass="97830">MMKKTYWKDIWRSIRKSKARFLSILLLLMLGSFALVGLKVTGPDMKHSAAEYLKKHNTMDLTVIANYGLSRDDKEELNSLKQAQVDYGYMTDVTIKGTDSAVRVYSKADKISTYAINSGRLPKNSREIALDVTLRDDYKIGDEISFTQSQQDLLKKSTYRIVGFVTSSEIWSKTNMGASTAGDGSLSNYALVSDTAFKSNTYTIARIRYDDLKNLNPFSDTYAKKLIKHQEELDSLLKDNGKKRLENLQAAAQKKVDDSKKQVKIAKDQLAGKKSALSYLSGSQLTAAQKAVAEAEKKISKNEDDIKKAQADIAAMPEPSYSSYNRSTLPEGGGYQTFSSSSDSVSAIGNLFPVVLYLVAVLVTFTTMTRFVDEERTNSGVLKALGYSDRDIIRKFVIYGAVASIIGAVLGILAGHYVLAPIISRSTTSSLTFQQMHYYFYWNYALLALTVAFLSAVLPAFLVAKKELAEKPAQLLLPKPPVKGSKILLEKSPFIWNRLTFTHKVTARNIFRYKQRMLMTVFGVAGSAALLFAGLGIQSSLGKLINNQFNHITPYDLLLVENDEASETEQSALSQAVKSKDISQTMPIFYKQVDEKIAGITDKQSVSLTVSDHENFDHFINLKNIKNSKKLNLTDNGVIITELLARYYHVEAGDSFRFTDENGKKVRLKVAAVAEMNVGHYLFMTDKYYHRKFGERAKNNAYFINLKDSSSANISDKATELLAMDGVSAVSQKSSIVNTVDLVVKSLNGAMTVLIIVSVLLALVILYNLTNINVAERIRELSTIKVLGFYDQEVTMYIYRETISLSLIGILLGLLAGHYLHEIIMAMIGNDNIMFGSIIDSYIYAVPVFTVVFILLILGLMVNRRLKNLNMLEALKSAD</sequence>
<evidence type="ECO:0000256" key="3">
    <source>
        <dbReference type="ARBA" id="ARBA00022692"/>
    </source>
</evidence>
<evidence type="ECO:0000313" key="10">
    <source>
        <dbReference type="Proteomes" id="UP000532121"/>
    </source>
</evidence>
<evidence type="ECO:0000256" key="5">
    <source>
        <dbReference type="ARBA" id="ARBA00023136"/>
    </source>
</evidence>
<reference evidence="9 10" key="1">
    <citation type="submission" date="2020-04" db="EMBL/GenBank/DDBJ databases">
        <title>MicrobeNet Type strains.</title>
        <authorList>
            <person name="Nicholson A.C."/>
        </authorList>
    </citation>
    <scope>NUCLEOTIDE SEQUENCE [LARGE SCALE GENOMIC DNA]</scope>
    <source>
        <strain evidence="9 10">DSM 22768</strain>
    </source>
</reference>
<evidence type="ECO:0000256" key="4">
    <source>
        <dbReference type="ARBA" id="ARBA00022989"/>
    </source>
</evidence>
<name>A0A7X9LE27_STRRT</name>
<evidence type="ECO:0000313" key="9">
    <source>
        <dbReference type="EMBL" id="NMD49262.1"/>
    </source>
</evidence>
<comment type="caution">
    <text evidence="9">The sequence shown here is derived from an EMBL/GenBank/DDBJ whole genome shotgun (WGS) entry which is preliminary data.</text>
</comment>
<evidence type="ECO:0000256" key="7">
    <source>
        <dbReference type="SAM" id="Phobius"/>
    </source>
</evidence>
<dbReference type="InterPro" id="IPR038766">
    <property type="entry name" value="Membrane_comp_ABC_pdt"/>
</dbReference>
<dbReference type="EMBL" id="JABASA010000010">
    <property type="protein sequence ID" value="NMD49262.1"/>
    <property type="molecule type" value="Genomic_DNA"/>
</dbReference>
<keyword evidence="5 7" id="KW-0472">Membrane</keyword>
<dbReference type="Proteomes" id="UP000532121">
    <property type="component" value="Unassembled WGS sequence"/>
</dbReference>
<feature type="domain" description="ABC3 transporter permease C-terminal" evidence="8">
    <location>
        <begin position="753"/>
        <end position="863"/>
    </location>
</feature>
<feature type="coiled-coil region" evidence="6">
    <location>
        <begin position="242"/>
        <end position="312"/>
    </location>
</feature>
<accession>A0A7X9LE27</accession>
<feature type="domain" description="ABC3 transporter permease C-terminal" evidence="8">
    <location>
        <begin position="351"/>
        <end position="467"/>
    </location>
</feature>
<dbReference type="PANTHER" id="PTHR30287">
    <property type="entry name" value="MEMBRANE COMPONENT OF PREDICTED ABC SUPERFAMILY METABOLITE UPTAKE TRANSPORTER"/>
    <property type="match status" value="1"/>
</dbReference>
<feature type="transmembrane region" description="Helical" evidence="7">
    <location>
        <begin position="347"/>
        <end position="366"/>
    </location>
</feature>
<feature type="transmembrane region" description="Helical" evidence="7">
    <location>
        <begin position="517"/>
        <end position="537"/>
    </location>
</feature>
<keyword evidence="2" id="KW-1003">Cell membrane</keyword>
<dbReference type="Pfam" id="PF02687">
    <property type="entry name" value="FtsX"/>
    <property type="match status" value="2"/>
</dbReference>
<proteinExistence type="predicted"/>
<gene>
    <name evidence="9" type="ORF">HHO37_06185</name>
</gene>
<evidence type="ECO:0000259" key="8">
    <source>
        <dbReference type="Pfam" id="PF02687"/>
    </source>
</evidence>
<dbReference type="RefSeq" id="WP_193523562.1">
    <property type="nucleotide sequence ID" value="NZ_JABASA010000010.1"/>
</dbReference>
<dbReference type="GO" id="GO:0005886">
    <property type="term" value="C:plasma membrane"/>
    <property type="evidence" value="ECO:0007669"/>
    <property type="project" value="UniProtKB-SubCell"/>
</dbReference>
<keyword evidence="6" id="KW-0175">Coiled coil</keyword>
<dbReference type="PANTHER" id="PTHR30287:SF1">
    <property type="entry name" value="INNER MEMBRANE PROTEIN"/>
    <property type="match status" value="1"/>
</dbReference>
<protein>
    <submittedName>
        <fullName evidence="9">FtsX-like permease family protein</fullName>
    </submittedName>
</protein>
<feature type="transmembrane region" description="Helical" evidence="7">
    <location>
        <begin position="749"/>
        <end position="769"/>
    </location>
</feature>
<dbReference type="InterPro" id="IPR003838">
    <property type="entry name" value="ABC3_permease_C"/>
</dbReference>
<feature type="transmembrane region" description="Helical" evidence="7">
    <location>
        <begin position="841"/>
        <end position="862"/>
    </location>
</feature>
<feature type="transmembrane region" description="Helical" evidence="7">
    <location>
        <begin position="396"/>
        <end position="419"/>
    </location>
</feature>
<keyword evidence="3 7" id="KW-0812">Transmembrane</keyword>
<feature type="transmembrane region" description="Helical" evidence="7">
    <location>
        <begin position="439"/>
        <end position="464"/>
    </location>
</feature>
<organism evidence="9 10">
    <name type="scientific">Streptococcus ratti</name>
    <dbReference type="NCBI Taxonomy" id="1341"/>
    <lineage>
        <taxon>Bacteria</taxon>
        <taxon>Bacillati</taxon>
        <taxon>Bacillota</taxon>
        <taxon>Bacilli</taxon>
        <taxon>Lactobacillales</taxon>
        <taxon>Streptococcaceae</taxon>
        <taxon>Streptococcus</taxon>
    </lineage>
</organism>
<feature type="transmembrane region" description="Helical" evidence="7">
    <location>
        <begin position="802"/>
        <end position="821"/>
    </location>
</feature>
<evidence type="ECO:0000256" key="1">
    <source>
        <dbReference type="ARBA" id="ARBA00004651"/>
    </source>
</evidence>
<comment type="subcellular location">
    <subcellularLocation>
        <location evidence="1">Cell membrane</location>
        <topology evidence="1">Multi-pass membrane protein</topology>
    </subcellularLocation>
</comment>
<evidence type="ECO:0000256" key="2">
    <source>
        <dbReference type="ARBA" id="ARBA00022475"/>
    </source>
</evidence>
<keyword evidence="4 7" id="KW-1133">Transmembrane helix</keyword>